<dbReference type="PANTHER" id="PTHR48060:SF21">
    <property type="entry name" value="L DOMAIN-LIKE PROTEIN"/>
    <property type="match status" value="1"/>
</dbReference>
<dbReference type="Gene3D" id="3.80.10.10">
    <property type="entry name" value="Ribonuclease Inhibitor"/>
    <property type="match status" value="5"/>
</dbReference>
<gene>
    <name evidence="14" type="ORF">EUGRSUZ_F00574</name>
</gene>
<dbReference type="GO" id="GO:0005886">
    <property type="term" value="C:plasma membrane"/>
    <property type="evidence" value="ECO:0007669"/>
    <property type="project" value="UniProtKB-SubCell"/>
</dbReference>
<organism evidence="14">
    <name type="scientific">Eucalyptus grandis</name>
    <name type="common">Flooded gum</name>
    <dbReference type="NCBI Taxonomy" id="71139"/>
    <lineage>
        <taxon>Eukaryota</taxon>
        <taxon>Viridiplantae</taxon>
        <taxon>Streptophyta</taxon>
        <taxon>Embryophyta</taxon>
        <taxon>Tracheophyta</taxon>
        <taxon>Spermatophyta</taxon>
        <taxon>Magnoliopsida</taxon>
        <taxon>eudicotyledons</taxon>
        <taxon>Gunneridae</taxon>
        <taxon>Pentapetalae</taxon>
        <taxon>rosids</taxon>
        <taxon>malvids</taxon>
        <taxon>Myrtales</taxon>
        <taxon>Myrtaceae</taxon>
        <taxon>Myrtoideae</taxon>
        <taxon>Eucalypteae</taxon>
        <taxon>Eucalyptus</taxon>
    </lineage>
</organism>
<reference evidence="14" key="1">
    <citation type="submission" date="2013-07" db="EMBL/GenBank/DDBJ databases">
        <title>The genome of Eucalyptus grandis.</title>
        <authorList>
            <person name="Schmutz J."/>
            <person name="Hayes R."/>
            <person name="Myburg A."/>
            <person name="Tuskan G."/>
            <person name="Grattapaglia D."/>
            <person name="Rokhsar D.S."/>
        </authorList>
    </citation>
    <scope>NUCLEOTIDE SEQUENCE</scope>
    <source>
        <tissue evidence="14">Leaf extractions</tissue>
    </source>
</reference>
<feature type="non-terminal residue" evidence="14">
    <location>
        <position position="801"/>
    </location>
</feature>
<keyword evidence="3" id="KW-1003">Cell membrane</keyword>
<evidence type="ECO:0000256" key="6">
    <source>
        <dbReference type="ARBA" id="ARBA00022729"/>
    </source>
</evidence>
<keyword evidence="7" id="KW-0677">Repeat</keyword>
<feature type="transmembrane region" description="Helical" evidence="13">
    <location>
        <begin position="772"/>
        <end position="790"/>
    </location>
</feature>
<keyword evidence="11" id="KW-0325">Glycoprotein</keyword>
<evidence type="ECO:0000256" key="13">
    <source>
        <dbReference type="SAM" id="Phobius"/>
    </source>
</evidence>
<dbReference type="FunFam" id="3.80.10.10:FF:000111">
    <property type="entry name" value="LRR receptor-like serine/threonine-protein kinase ERECTA"/>
    <property type="match status" value="1"/>
</dbReference>
<dbReference type="FunFam" id="3.80.10.10:FF:000095">
    <property type="entry name" value="LRR receptor-like serine/threonine-protein kinase GSO1"/>
    <property type="match status" value="1"/>
</dbReference>
<comment type="similarity">
    <text evidence="2">Belongs to the RLP family.</text>
</comment>
<evidence type="ECO:0000256" key="12">
    <source>
        <dbReference type="SAM" id="MobiDB-lite"/>
    </source>
</evidence>
<name>A0A059BM73_EUCGR</name>
<evidence type="ECO:0000256" key="1">
    <source>
        <dbReference type="ARBA" id="ARBA00004251"/>
    </source>
</evidence>
<sequence>MGVSWNKSVDCCSWDEVTWDNVTSNLQVLDMSTCNLTKLPYFLNSLESLTYLNLSHNKISGEILRWFWGISQHTLKHLDLSNNLLEGGIHQLHWKRLLYINLQENSLQGPLPIPSPSTRYFYAMSNGFNGEIPYSICQLSSLLRLALSDNNLSGTVPPCVGNISNLDYLGLSRNILQGPLPIPSPSTRYFYAMNNGFTGEIPSSICQLSSLLRLALSDNNLSGTVPPCVGNISNLDYLGLSRNILQGSLPIPSPSTRYFYAMNNGFTGEIPSSICQLSSLLELALSYNNLLGIVPPCFGNITNLELLNLISNKLQGPLPRSLVKWANLSTLLLGYNGFNDIFPHWLKAPHLHYLGLRSNNFHGRINLIAFELSFPALRYLLISNNNLIGWCPMKVFSNTSLHIIDLSNNKFGVPIPLLSPVTMYYSIANNVITGMIPSLICNATNLEMINLSNNSLIGSLPWCLTNFSTVLSVLNLGMNHLEGTIPQTISLIHRLTTLDLSRNRFEGTLPRSLVNCTNLEILDLSINQIEDTFLAWSNNLKGPLNIRKGDLIFTKLRILDLSNNNFCSPLPANLIMNLEGMKNTEDGRYGPSYMTRYYLSFGSSYENTVTVMMKGRETKLVKILTIFTTIDLSQNLFQGDILEVFGHLRCLIGLNLSHNHLASSIPLTLGNLTNLEWLDLSSNMLIRRIPRALGDLRYLGYLNFSKNQLTGQIPQDKQLSTFLNNSFSGNPGLCGTPLSKACPSDAQSPPPSSSSTLDRGGHESWFKQRVVWIGYASGIVIGISIAYIAIQTGWPKWLARG</sequence>
<dbReference type="Gramene" id="KCW66805">
    <property type="protein sequence ID" value="KCW66805"/>
    <property type="gene ID" value="EUGRSUZ_F00574"/>
</dbReference>
<evidence type="ECO:0000256" key="2">
    <source>
        <dbReference type="ARBA" id="ARBA00009592"/>
    </source>
</evidence>
<proteinExistence type="inferred from homology"/>
<keyword evidence="10" id="KW-0675">Receptor</keyword>
<dbReference type="Pfam" id="PF00560">
    <property type="entry name" value="LRR_1"/>
    <property type="match status" value="6"/>
</dbReference>
<evidence type="ECO:0000256" key="9">
    <source>
        <dbReference type="ARBA" id="ARBA00023136"/>
    </source>
</evidence>
<evidence type="ECO:0000256" key="5">
    <source>
        <dbReference type="ARBA" id="ARBA00022692"/>
    </source>
</evidence>
<dbReference type="SUPFAM" id="SSF52047">
    <property type="entry name" value="RNI-like"/>
    <property type="match status" value="1"/>
</dbReference>
<evidence type="ECO:0000256" key="3">
    <source>
        <dbReference type="ARBA" id="ARBA00022475"/>
    </source>
</evidence>
<keyword evidence="9 13" id="KW-0472">Membrane</keyword>
<feature type="region of interest" description="Disordered" evidence="12">
    <location>
        <begin position="739"/>
        <end position="760"/>
    </location>
</feature>
<evidence type="ECO:0000256" key="7">
    <source>
        <dbReference type="ARBA" id="ARBA00022737"/>
    </source>
</evidence>
<evidence type="ECO:0000313" key="14">
    <source>
        <dbReference type="EMBL" id="KCW66805.1"/>
    </source>
</evidence>
<dbReference type="InParanoid" id="A0A059BM73"/>
<evidence type="ECO:0008006" key="15">
    <source>
        <dbReference type="Google" id="ProtNLM"/>
    </source>
</evidence>
<comment type="subcellular location">
    <subcellularLocation>
        <location evidence="1">Cell membrane</location>
        <topology evidence="1">Single-pass type I membrane protein</topology>
    </subcellularLocation>
</comment>
<dbReference type="InterPro" id="IPR001611">
    <property type="entry name" value="Leu-rich_rpt"/>
</dbReference>
<keyword evidence="5 13" id="KW-0812">Transmembrane</keyword>
<dbReference type="SUPFAM" id="SSF52058">
    <property type="entry name" value="L domain-like"/>
    <property type="match status" value="2"/>
</dbReference>
<dbReference type="EMBL" id="KK198758">
    <property type="protein sequence ID" value="KCW66805.1"/>
    <property type="molecule type" value="Genomic_DNA"/>
</dbReference>
<evidence type="ECO:0000256" key="4">
    <source>
        <dbReference type="ARBA" id="ARBA00022614"/>
    </source>
</evidence>
<protein>
    <recommendedName>
        <fullName evidence="15">Leucine-rich repeat-containing N-terminal plant-type domain-containing protein</fullName>
    </recommendedName>
</protein>
<evidence type="ECO:0000256" key="8">
    <source>
        <dbReference type="ARBA" id="ARBA00022989"/>
    </source>
</evidence>
<dbReference type="InterPro" id="IPR053211">
    <property type="entry name" value="DNA_repair-toleration"/>
</dbReference>
<keyword evidence="4" id="KW-0433">Leucine-rich repeat</keyword>
<dbReference type="GO" id="GO:0001653">
    <property type="term" value="F:peptide receptor activity"/>
    <property type="evidence" value="ECO:0000318"/>
    <property type="project" value="GO_Central"/>
</dbReference>
<dbReference type="AlphaFoldDB" id="A0A059BM73"/>
<dbReference type="PRINTS" id="PR00019">
    <property type="entry name" value="LEURICHRPT"/>
</dbReference>
<evidence type="ECO:0000256" key="10">
    <source>
        <dbReference type="ARBA" id="ARBA00023170"/>
    </source>
</evidence>
<dbReference type="PANTHER" id="PTHR48060">
    <property type="entry name" value="DNA DAMAGE-REPAIR/TOLERATION PROTEIN DRT100"/>
    <property type="match status" value="1"/>
</dbReference>
<evidence type="ECO:0000256" key="11">
    <source>
        <dbReference type="ARBA" id="ARBA00023180"/>
    </source>
</evidence>
<dbReference type="SMART" id="SM00369">
    <property type="entry name" value="LRR_TYP"/>
    <property type="match status" value="8"/>
</dbReference>
<dbReference type="InterPro" id="IPR032675">
    <property type="entry name" value="LRR_dom_sf"/>
</dbReference>
<keyword evidence="8 13" id="KW-1133">Transmembrane helix</keyword>
<keyword evidence="6" id="KW-0732">Signal</keyword>
<dbReference type="InterPro" id="IPR003591">
    <property type="entry name" value="Leu-rich_rpt_typical-subtyp"/>
</dbReference>
<accession>A0A059BM73</accession>